<keyword evidence="2" id="KW-1185">Reference proteome</keyword>
<evidence type="ECO:0000313" key="1">
    <source>
        <dbReference type="EMBL" id="KAG0264762.1"/>
    </source>
</evidence>
<reference evidence="1" key="1">
    <citation type="journal article" date="2020" name="Fungal Divers.">
        <title>Resolving the Mortierellaceae phylogeny through synthesis of multi-gene phylogenetics and phylogenomics.</title>
        <authorList>
            <person name="Vandepol N."/>
            <person name="Liber J."/>
            <person name="Desiro A."/>
            <person name="Na H."/>
            <person name="Kennedy M."/>
            <person name="Barry K."/>
            <person name="Grigoriev I.V."/>
            <person name="Miller A.N."/>
            <person name="O'Donnell K."/>
            <person name="Stajich J.E."/>
            <person name="Bonito G."/>
        </authorList>
    </citation>
    <scope>NUCLEOTIDE SEQUENCE</scope>
    <source>
        <strain evidence="1">BC1065</strain>
    </source>
</reference>
<organism evidence="1 2">
    <name type="scientific">Actinomortierella ambigua</name>
    <dbReference type="NCBI Taxonomy" id="1343610"/>
    <lineage>
        <taxon>Eukaryota</taxon>
        <taxon>Fungi</taxon>
        <taxon>Fungi incertae sedis</taxon>
        <taxon>Mucoromycota</taxon>
        <taxon>Mortierellomycotina</taxon>
        <taxon>Mortierellomycetes</taxon>
        <taxon>Mortierellales</taxon>
        <taxon>Mortierellaceae</taxon>
        <taxon>Actinomortierella</taxon>
    </lineage>
</organism>
<dbReference type="EMBL" id="JAAAJB010000131">
    <property type="protein sequence ID" value="KAG0264762.1"/>
    <property type="molecule type" value="Genomic_DNA"/>
</dbReference>
<comment type="caution">
    <text evidence="1">The sequence shown here is derived from an EMBL/GenBank/DDBJ whole genome shotgun (WGS) entry which is preliminary data.</text>
</comment>
<accession>A0A9P6QEY2</accession>
<gene>
    <name evidence="1" type="ORF">DFQ27_001034</name>
</gene>
<dbReference type="Proteomes" id="UP000807716">
    <property type="component" value="Unassembled WGS sequence"/>
</dbReference>
<proteinExistence type="predicted"/>
<protein>
    <submittedName>
        <fullName evidence="1">Uncharacterized protein</fullName>
    </submittedName>
</protein>
<evidence type="ECO:0000313" key="2">
    <source>
        <dbReference type="Proteomes" id="UP000807716"/>
    </source>
</evidence>
<dbReference type="OrthoDB" id="2435072at2759"/>
<name>A0A9P6QEY2_9FUNG</name>
<dbReference type="AlphaFoldDB" id="A0A9P6QEY2"/>
<sequence length="224" mass="25103">MPPKIVTIVVDDASEPGRVGKALVYKSSLAMSTKIAYYNRVFKDPANATQLLAREKPDVGDSSPDAVNQDATKKFRLFQFNISCTNCEHIFRAAHFLSYRLRDKACLEDPTFVFGLTKHSVSFKEMAAELAAVEPTLRGVSAHTLLRLYSRLVEDRRRLETFNATLAGGMTVDTMMTRLAAEMVELDDCIRERETQQKANKDGAKRRQVMDDEEKVGTTYAVAV</sequence>